<keyword evidence="9" id="KW-1185">Reference proteome</keyword>
<dbReference type="Gene3D" id="3.30.1330.60">
    <property type="entry name" value="OmpA-like domain"/>
    <property type="match status" value="1"/>
</dbReference>
<dbReference type="InterPro" id="IPR036737">
    <property type="entry name" value="OmpA-like_sf"/>
</dbReference>
<reference evidence="8 9" key="1">
    <citation type="submission" date="2013-05" db="EMBL/GenBank/DDBJ databases">
        <title>Genome assembly of Chondromyces apiculatus DSM 436.</title>
        <authorList>
            <person name="Sharma G."/>
            <person name="Khatri I."/>
            <person name="Kaur C."/>
            <person name="Mayilraj S."/>
            <person name="Subramanian S."/>
        </authorList>
    </citation>
    <scope>NUCLEOTIDE SEQUENCE [LARGE SCALE GENOMIC DNA]</scope>
    <source>
        <strain evidence="8 9">DSM 436</strain>
    </source>
</reference>
<dbReference type="InterPro" id="IPR006665">
    <property type="entry name" value="OmpA-like"/>
</dbReference>
<sequence length="689" mass="72541">MGVKNDDRDQRGSMKTLRALSLLSVVSAVVHLIPDVSFAQPAAEGEFSVQRFEPAPGSKNYLSVEGARMEAAVGWSAGVMFDYANRPFVVRSCISEEECSQPNPATEDVAVVSDMFTWNLMGSVTPLKFLQIGLRVPLAYVNGSGFNPETGTAAQDGLGAFAVGDPTLEGKVRVYGQPQDPVVIGAALDLSAPLGRLTAENSYVGNSAPVRIGVRAIFDGAAGPLSFGANVRAVILPATQRLGTTEIGPVELRYGVGLGYKVSEVFRVIAEGYGATGFKFSNSGQTGTNSLEVDGAIQVQPLSMGLVLTAGGGAGILQGVGVPAFRALGGIAFVSEPGDEDGDGIDDKNDDCPSQPEDKDGFEDDDGCPEDDNDRDGIPDVSDKCPLQAEVINGLADTDGCPDDVPDRDKDGIPDENDKCPDQAGKVRTKEFHGCPDKDEDGVPDPVDKCPDAPEDTDGFDDTDGCPDPDNDQDGIPDEQDECIDQPEVKNGFKDEDGCPDETPDRDKDGIADDKDQCPDKPENFNGIQDEDGCPDRGPSLVQIGADDIKILQRVEFKPNSDAIQGNTSFTVLDAVVSVLKVHPEIFKLEVAGHTDDVGGADLNRTLSQNRAQAVVTYLVSKGIDAGRLVAKGYGPDKPIADNKTNGGRQKNRRVEFNILKSPTKTPEAGDLAPAATPAPAPVAAPPGG</sequence>
<evidence type="ECO:0000256" key="2">
    <source>
        <dbReference type="ARBA" id="ARBA00022729"/>
    </source>
</evidence>
<dbReference type="PROSITE" id="PS51123">
    <property type="entry name" value="OMPA_2"/>
    <property type="match status" value="1"/>
</dbReference>
<feature type="compositionally biased region" description="Acidic residues" evidence="6">
    <location>
        <begin position="360"/>
        <end position="374"/>
    </location>
</feature>
<keyword evidence="2" id="KW-0732">Signal</keyword>
<name>A0A017TDY6_9BACT</name>
<dbReference type="CDD" id="cd07185">
    <property type="entry name" value="OmpA_C-like"/>
    <property type="match status" value="1"/>
</dbReference>
<dbReference type="InterPro" id="IPR003367">
    <property type="entry name" value="Thrombospondin_3-like_rpt"/>
</dbReference>
<dbReference type="GO" id="GO:0009279">
    <property type="term" value="C:cell outer membrane"/>
    <property type="evidence" value="ECO:0007669"/>
    <property type="project" value="UniProtKB-SubCell"/>
</dbReference>
<evidence type="ECO:0000256" key="1">
    <source>
        <dbReference type="ARBA" id="ARBA00004442"/>
    </source>
</evidence>
<feature type="region of interest" description="Disordered" evidence="6">
    <location>
        <begin position="637"/>
        <end position="689"/>
    </location>
</feature>
<keyword evidence="3 5" id="KW-0472">Membrane</keyword>
<feature type="compositionally biased region" description="Acidic residues" evidence="6">
    <location>
        <begin position="453"/>
        <end position="485"/>
    </location>
</feature>
<feature type="domain" description="OmpA-like" evidence="7">
    <location>
        <begin position="544"/>
        <end position="663"/>
    </location>
</feature>
<keyword evidence="4" id="KW-0998">Cell outer membrane</keyword>
<feature type="compositionally biased region" description="Basic and acidic residues" evidence="6">
    <location>
        <begin position="345"/>
        <end position="359"/>
    </location>
</feature>
<dbReference type="SUPFAM" id="SSF103088">
    <property type="entry name" value="OmpA-like"/>
    <property type="match status" value="1"/>
</dbReference>
<dbReference type="Pfam" id="PF00691">
    <property type="entry name" value="OmpA"/>
    <property type="match status" value="1"/>
</dbReference>
<evidence type="ECO:0000256" key="5">
    <source>
        <dbReference type="PROSITE-ProRule" id="PRU00473"/>
    </source>
</evidence>
<feature type="region of interest" description="Disordered" evidence="6">
    <location>
        <begin position="395"/>
        <end position="537"/>
    </location>
</feature>
<dbReference type="Pfam" id="PF02412">
    <property type="entry name" value="TSP_3"/>
    <property type="match status" value="1"/>
</dbReference>
<dbReference type="Gene3D" id="4.10.1080.10">
    <property type="entry name" value="TSP type-3 repeat"/>
    <property type="match status" value="2"/>
</dbReference>
<dbReference type="PRINTS" id="PR01023">
    <property type="entry name" value="NAFLGMOTY"/>
</dbReference>
<dbReference type="eggNOG" id="COG2885">
    <property type="taxonomic scope" value="Bacteria"/>
</dbReference>
<dbReference type="InterPro" id="IPR028974">
    <property type="entry name" value="TSP_type-3_rpt"/>
</dbReference>
<dbReference type="GO" id="GO:0005509">
    <property type="term" value="F:calcium ion binding"/>
    <property type="evidence" value="ECO:0007669"/>
    <property type="project" value="InterPro"/>
</dbReference>
<feature type="compositionally biased region" description="Pro residues" evidence="6">
    <location>
        <begin position="677"/>
        <end position="689"/>
    </location>
</feature>
<dbReference type="AlphaFoldDB" id="A0A017TDY6"/>
<evidence type="ECO:0000313" key="9">
    <source>
        <dbReference type="Proteomes" id="UP000019678"/>
    </source>
</evidence>
<dbReference type="PROSITE" id="PS01068">
    <property type="entry name" value="OMPA_1"/>
    <property type="match status" value="1"/>
</dbReference>
<feature type="compositionally biased region" description="Basic and acidic residues" evidence="6">
    <location>
        <begin position="405"/>
        <end position="421"/>
    </location>
</feature>
<dbReference type="GO" id="GO:0007155">
    <property type="term" value="P:cell adhesion"/>
    <property type="evidence" value="ECO:0007669"/>
    <property type="project" value="InterPro"/>
</dbReference>
<comment type="subcellular location">
    <subcellularLocation>
        <location evidence="1">Cell outer membrane</location>
    </subcellularLocation>
</comment>
<proteinExistence type="predicted"/>
<organism evidence="8 9">
    <name type="scientific">Chondromyces apiculatus DSM 436</name>
    <dbReference type="NCBI Taxonomy" id="1192034"/>
    <lineage>
        <taxon>Bacteria</taxon>
        <taxon>Pseudomonadati</taxon>
        <taxon>Myxococcota</taxon>
        <taxon>Polyangia</taxon>
        <taxon>Polyangiales</taxon>
        <taxon>Polyangiaceae</taxon>
        <taxon>Chondromyces</taxon>
    </lineage>
</organism>
<evidence type="ECO:0000313" key="8">
    <source>
        <dbReference type="EMBL" id="EYF07015.1"/>
    </source>
</evidence>
<evidence type="ECO:0000256" key="3">
    <source>
        <dbReference type="ARBA" id="ARBA00023136"/>
    </source>
</evidence>
<dbReference type="EMBL" id="ASRX01000013">
    <property type="protein sequence ID" value="EYF07015.1"/>
    <property type="molecule type" value="Genomic_DNA"/>
</dbReference>
<gene>
    <name evidence="8" type="ORF">CAP_1274</name>
</gene>
<dbReference type="InterPro" id="IPR006690">
    <property type="entry name" value="OMPA-like_CS"/>
</dbReference>
<dbReference type="InterPro" id="IPR050330">
    <property type="entry name" value="Bact_OuterMem_StrucFunc"/>
</dbReference>
<evidence type="ECO:0000259" key="7">
    <source>
        <dbReference type="PROSITE" id="PS51123"/>
    </source>
</evidence>
<feature type="compositionally biased region" description="Basic and acidic residues" evidence="6">
    <location>
        <begin position="487"/>
        <end position="523"/>
    </location>
</feature>
<feature type="region of interest" description="Disordered" evidence="6">
    <location>
        <begin position="336"/>
        <end position="383"/>
    </location>
</feature>
<dbReference type="PANTHER" id="PTHR30329:SF21">
    <property type="entry name" value="LIPOPROTEIN YIAD-RELATED"/>
    <property type="match status" value="1"/>
</dbReference>
<accession>A0A017TDY6</accession>
<feature type="compositionally biased region" description="Basic and acidic residues" evidence="6">
    <location>
        <begin position="428"/>
        <end position="437"/>
    </location>
</feature>
<comment type="caution">
    <text evidence="8">The sequence shown here is derived from an EMBL/GenBank/DDBJ whole genome shotgun (WGS) entry which is preliminary data.</text>
</comment>
<dbReference type="PANTHER" id="PTHR30329">
    <property type="entry name" value="STATOR ELEMENT OF FLAGELLAR MOTOR COMPLEX"/>
    <property type="match status" value="1"/>
</dbReference>
<protein>
    <submittedName>
        <fullName evidence="8">OmpA/MotB domain protein</fullName>
    </submittedName>
</protein>
<dbReference type="STRING" id="1192034.CAP_1274"/>
<dbReference type="Proteomes" id="UP000019678">
    <property type="component" value="Unassembled WGS sequence"/>
</dbReference>
<dbReference type="PRINTS" id="PR01021">
    <property type="entry name" value="OMPADOMAIN"/>
</dbReference>
<evidence type="ECO:0000256" key="6">
    <source>
        <dbReference type="SAM" id="MobiDB-lite"/>
    </source>
</evidence>
<evidence type="ECO:0000256" key="4">
    <source>
        <dbReference type="ARBA" id="ARBA00023237"/>
    </source>
</evidence>
<dbReference type="InterPro" id="IPR006664">
    <property type="entry name" value="OMP_bac"/>
</dbReference>